<dbReference type="InterPro" id="IPR011545">
    <property type="entry name" value="DEAD/DEAH_box_helicase_dom"/>
</dbReference>
<evidence type="ECO:0000313" key="9">
    <source>
        <dbReference type="EMBL" id="KAJ4443899.1"/>
    </source>
</evidence>
<evidence type="ECO:0000256" key="4">
    <source>
        <dbReference type="ARBA" id="ARBA00022806"/>
    </source>
</evidence>
<dbReference type="InterPro" id="IPR048333">
    <property type="entry name" value="HA2_WH"/>
</dbReference>
<keyword evidence="2" id="KW-0547">Nucleotide-binding</keyword>
<dbReference type="SMART" id="SM00487">
    <property type="entry name" value="DEXDc"/>
    <property type="match status" value="1"/>
</dbReference>
<evidence type="ECO:0000259" key="7">
    <source>
        <dbReference type="PROSITE" id="PS51192"/>
    </source>
</evidence>
<dbReference type="InterPro" id="IPR001650">
    <property type="entry name" value="Helicase_C-like"/>
</dbReference>
<feature type="domain" description="Helicase C-terminal" evidence="8">
    <location>
        <begin position="375"/>
        <end position="556"/>
    </location>
</feature>
<dbReference type="InterPro" id="IPR011709">
    <property type="entry name" value="DEAD-box_helicase_OB_fold"/>
</dbReference>
<proteinExistence type="predicted"/>
<dbReference type="SUPFAM" id="SSF52540">
    <property type="entry name" value="P-loop containing nucleoside triphosphate hydrolases"/>
    <property type="match status" value="1"/>
</dbReference>
<dbReference type="InterPro" id="IPR027417">
    <property type="entry name" value="P-loop_NTPase"/>
</dbReference>
<dbReference type="Pfam" id="PF00271">
    <property type="entry name" value="Helicase_C"/>
    <property type="match status" value="1"/>
</dbReference>
<gene>
    <name evidence="9" type="ORF">ANN_05686</name>
</gene>
<dbReference type="Pfam" id="PF21010">
    <property type="entry name" value="HA2_C"/>
    <property type="match status" value="1"/>
</dbReference>
<dbReference type="Gene3D" id="1.20.120.1080">
    <property type="match status" value="1"/>
</dbReference>
<dbReference type="EMBL" id="JAJSOF020000013">
    <property type="protein sequence ID" value="KAJ4443899.1"/>
    <property type="molecule type" value="Genomic_DNA"/>
</dbReference>
<keyword evidence="5" id="KW-0067">ATP-binding</keyword>
<dbReference type="CDD" id="cd18791">
    <property type="entry name" value="SF2_C_RHA"/>
    <property type="match status" value="1"/>
</dbReference>
<dbReference type="PROSITE" id="PS51192">
    <property type="entry name" value="HELICASE_ATP_BIND_1"/>
    <property type="match status" value="1"/>
</dbReference>
<sequence length="779" mass="88467">MESKYSLGAGKVFPKFQMNKSTNHINFNNNLPKKPRLDQSPARVVQSGTETLLQQRKSLPVYSVRNRLLTEIQKHSTVILIGETGSGKTTQIPQFMHEIRLEKDGKIGVTQPRRVAAITLSQRVAQEMSTELGAIVGYTVRFEDVTSECTKLKYLTDGMLLREAMLDNLLMSYNIIVLDEAHERTVHTDVLFGIVKQAQTLRKERQMKPLKIVVMSATMDVDHFCDYFGGVPVIYLEGRQYPVQVLHAKQTQDDYVFSSLVTIFQIHRETPANQDILVFLTGQEEIEAMAHSIRSIAKLHSLNYPSTCPHLWSNGQRVWPRNQVAPGSNPSRGKCLRWAGHVARMGESRNAYRVLVGRPEGIRPLGMLKCRWEDNIKIDLREVGYDGRNWINLAQDRDRWQAYVRMAMNFRELDSKYPSLKVYPMYSSLPSHQQLDVFRPTPQGMRKVILSTNIAETSVTITGIKHVVDSGMVKVRTHHPGTGMDLLKVQRISQAQAWQRTGRAGRESAGFCYRVYTRQLLALGIDALSFDFMDMPPKESVNAALQQLKQLGAIESVECTKLTKLGNQMALFPLDPRFSKILLSAQDYCCLEEILSLVALLSSESVFVTPPTKREQAVAAHQKFVSTAGDHITLLSIFRQFNTVAQKKQWCHENFLNARNLQYASDVRTQLAELCQSCKIPPSSCGQNLDQVRKCLITGLFMNVAELQREKQYLTVESRQAVAIHPSSVLFGSQPHCVLFTEVVQTGRCFLRQVSQIDPEWLREIVPEYMRQHRLLSCV</sequence>
<dbReference type="SMART" id="SM00490">
    <property type="entry name" value="HELICc"/>
    <property type="match status" value="1"/>
</dbReference>
<evidence type="ECO:0000256" key="1">
    <source>
        <dbReference type="ARBA" id="ARBA00012552"/>
    </source>
</evidence>
<keyword evidence="3" id="KW-0378">Hydrolase</keyword>
<evidence type="ECO:0000256" key="5">
    <source>
        <dbReference type="ARBA" id="ARBA00022840"/>
    </source>
</evidence>
<feature type="domain" description="Helicase ATP-binding" evidence="7">
    <location>
        <begin position="69"/>
        <end position="237"/>
    </location>
</feature>
<dbReference type="PROSITE" id="PS51194">
    <property type="entry name" value="HELICASE_CTER"/>
    <property type="match status" value="1"/>
</dbReference>
<dbReference type="Pfam" id="PF00270">
    <property type="entry name" value="DEAD"/>
    <property type="match status" value="1"/>
</dbReference>
<protein>
    <recommendedName>
        <fullName evidence="1">RNA helicase</fullName>
        <ecNumber evidence="1">3.6.4.13</ecNumber>
    </recommendedName>
</protein>
<evidence type="ECO:0000256" key="2">
    <source>
        <dbReference type="ARBA" id="ARBA00022741"/>
    </source>
</evidence>
<keyword evidence="4" id="KW-0347">Helicase</keyword>
<dbReference type="CDD" id="cd17978">
    <property type="entry name" value="DEXHc_DHX33"/>
    <property type="match status" value="1"/>
</dbReference>
<dbReference type="EC" id="3.6.4.13" evidence="1"/>
<dbReference type="Gene3D" id="3.40.50.300">
    <property type="entry name" value="P-loop containing nucleotide triphosphate hydrolases"/>
    <property type="match status" value="3"/>
</dbReference>
<dbReference type="PANTHER" id="PTHR18934">
    <property type="entry name" value="ATP-DEPENDENT RNA HELICASE"/>
    <property type="match status" value="1"/>
</dbReference>
<evidence type="ECO:0000313" key="10">
    <source>
        <dbReference type="Proteomes" id="UP001148838"/>
    </source>
</evidence>
<evidence type="ECO:0000259" key="8">
    <source>
        <dbReference type="PROSITE" id="PS51194"/>
    </source>
</evidence>
<organism evidence="9 10">
    <name type="scientific">Periplaneta americana</name>
    <name type="common">American cockroach</name>
    <name type="synonym">Blatta americana</name>
    <dbReference type="NCBI Taxonomy" id="6978"/>
    <lineage>
        <taxon>Eukaryota</taxon>
        <taxon>Metazoa</taxon>
        <taxon>Ecdysozoa</taxon>
        <taxon>Arthropoda</taxon>
        <taxon>Hexapoda</taxon>
        <taxon>Insecta</taxon>
        <taxon>Pterygota</taxon>
        <taxon>Neoptera</taxon>
        <taxon>Polyneoptera</taxon>
        <taxon>Dictyoptera</taxon>
        <taxon>Blattodea</taxon>
        <taxon>Blattoidea</taxon>
        <taxon>Blattidae</taxon>
        <taxon>Blattinae</taxon>
        <taxon>Periplaneta</taxon>
    </lineage>
</organism>
<dbReference type="Pfam" id="PF07717">
    <property type="entry name" value="OB_NTP_bind"/>
    <property type="match status" value="1"/>
</dbReference>
<comment type="caution">
    <text evidence="9">The sequence shown here is derived from an EMBL/GenBank/DDBJ whole genome shotgun (WGS) entry which is preliminary data.</text>
</comment>
<evidence type="ECO:0000256" key="6">
    <source>
        <dbReference type="ARBA" id="ARBA00047984"/>
    </source>
</evidence>
<feature type="non-terminal residue" evidence="9">
    <location>
        <position position="779"/>
    </location>
</feature>
<comment type="catalytic activity">
    <reaction evidence="6">
        <text>ATP + H2O = ADP + phosphate + H(+)</text>
        <dbReference type="Rhea" id="RHEA:13065"/>
        <dbReference type="ChEBI" id="CHEBI:15377"/>
        <dbReference type="ChEBI" id="CHEBI:15378"/>
        <dbReference type="ChEBI" id="CHEBI:30616"/>
        <dbReference type="ChEBI" id="CHEBI:43474"/>
        <dbReference type="ChEBI" id="CHEBI:456216"/>
        <dbReference type="EC" id="3.6.4.13"/>
    </reaction>
</comment>
<dbReference type="InterPro" id="IPR014001">
    <property type="entry name" value="Helicase_ATP-bd"/>
</dbReference>
<dbReference type="SMART" id="SM00847">
    <property type="entry name" value="HA2"/>
    <property type="match status" value="1"/>
</dbReference>
<reference evidence="9 10" key="1">
    <citation type="journal article" date="2022" name="Allergy">
        <title>Genome assembly and annotation of Periplaneta americana reveal a comprehensive cockroach allergen profile.</title>
        <authorList>
            <person name="Wang L."/>
            <person name="Xiong Q."/>
            <person name="Saelim N."/>
            <person name="Wang L."/>
            <person name="Nong W."/>
            <person name="Wan A.T."/>
            <person name="Shi M."/>
            <person name="Liu X."/>
            <person name="Cao Q."/>
            <person name="Hui J.H.L."/>
            <person name="Sookrung N."/>
            <person name="Leung T.F."/>
            <person name="Tungtrongchitr A."/>
            <person name="Tsui S.K.W."/>
        </authorList>
    </citation>
    <scope>NUCLEOTIDE SEQUENCE [LARGE SCALE GENOMIC DNA]</scope>
    <source>
        <strain evidence="9">PWHHKU_190912</strain>
    </source>
</reference>
<dbReference type="SMART" id="SM00382">
    <property type="entry name" value="AAA"/>
    <property type="match status" value="1"/>
</dbReference>
<dbReference type="InterPro" id="IPR007502">
    <property type="entry name" value="Helicase-assoc_dom"/>
</dbReference>
<name>A0ABQ8TDB4_PERAM</name>
<dbReference type="PANTHER" id="PTHR18934:SF118">
    <property type="entry name" value="ATP-DEPENDENT RNA HELICASE DHX33"/>
    <property type="match status" value="1"/>
</dbReference>
<dbReference type="Proteomes" id="UP001148838">
    <property type="component" value="Unassembled WGS sequence"/>
</dbReference>
<accession>A0ABQ8TDB4</accession>
<evidence type="ECO:0000256" key="3">
    <source>
        <dbReference type="ARBA" id="ARBA00022801"/>
    </source>
</evidence>
<dbReference type="Pfam" id="PF04408">
    <property type="entry name" value="WHD_HA2"/>
    <property type="match status" value="1"/>
</dbReference>
<dbReference type="InterPro" id="IPR003593">
    <property type="entry name" value="AAA+_ATPase"/>
</dbReference>
<keyword evidence="10" id="KW-1185">Reference proteome</keyword>